<keyword evidence="3 6" id="KW-0479">Metal-binding</keyword>
<keyword evidence="2 6" id="KW-0349">Heme</keyword>
<evidence type="ECO:0000256" key="7">
    <source>
        <dbReference type="SAM" id="SignalP"/>
    </source>
</evidence>
<evidence type="ECO:0000313" key="10">
    <source>
        <dbReference type="Proteomes" id="UP000199675"/>
    </source>
</evidence>
<dbReference type="SUPFAM" id="SSF46626">
    <property type="entry name" value="Cytochrome c"/>
    <property type="match status" value="1"/>
</dbReference>
<dbReference type="STRING" id="488533.SAMN04487960_10151"/>
<keyword evidence="10" id="KW-1185">Reference proteome</keyword>
<keyword evidence="4" id="KW-0249">Electron transport</keyword>
<dbReference type="OrthoDB" id="9796421at2"/>
<organism evidence="9 10">
    <name type="scientific">Marinobacter mobilis</name>
    <dbReference type="NCBI Taxonomy" id="488533"/>
    <lineage>
        <taxon>Bacteria</taxon>
        <taxon>Pseudomonadati</taxon>
        <taxon>Pseudomonadota</taxon>
        <taxon>Gammaproteobacteria</taxon>
        <taxon>Pseudomonadales</taxon>
        <taxon>Marinobacteraceae</taxon>
        <taxon>Marinobacter</taxon>
    </lineage>
</organism>
<evidence type="ECO:0000256" key="2">
    <source>
        <dbReference type="ARBA" id="ARBA00022617"/>
    </source>
</evidence>
<dbReference type="InterPro" id="IPR009056">
    <property type="entry name" value="Cyt_c-like_dom"/>
</dbReference>
<feature type="signal peptide" evidence="7">
    <location>
        <begin position="1"/>
        <end position="23"/>
    </location>
</feature>
<dbReference type="Proteomes" id="UP000199675">
    <property type="component" value="Unassembled WGS sequence"/>
</dbReference>
<dbReference type="PANTHER" id="PTHR33751:SF9">
    <property type="entry name" value="CYTOCHROME C4"/>
    <property type="match status" value="1"/>
</dbReference>
<evidence type="ECO:0000256" key="4">
    <source>
        <dbReference type="ARBA" id="ARBA00022982"/>
    </source>
</evidence>
<dbReference type="InterPro" id="IPR036909">
    <property type="entry name" value="Cyt_c-like_dom_sf"/>
</dbReference>
<dbReference type="PROSITE" id="PS51007">
    <property type="entry name" value="CYTC"/>
    <property type="match status" value="1"/>
</dbReference>
<reference evidence="9 10" key="1">
    <citation type="submission" date="2016-10" db="EMBL/GenBank/DDBJ databases">
        <authorList>
            <person name="de Groot N.N."/>
        </authorList>
    </citation>
    <scope>NUCLEOTIDE SEQUENCE [LARGE SCALE GENOMIC DNA]</scope>
    <source>
        <strain evidence="9 10">CGMCC 1.7059</strain>
    </source>
</reference>
<keyword evidence="5 6" id="KW-0408">Iron</keyword>
<feature type="chain" id="PRO_5011684754" evidence="7">
    <location>
        <begin position="24"/>
        <end position="109"/>
    </location>
</feature>
<evidence type="ECO:0000313" key="9">
    <source>
        <dbReference type="EMBL" id="SDW00255.1"/>
    </source>
</evidence>
<evidence type="ECO:0000259" key="8">
    <source>
        <dbReference type="PROSITE" id="PS51007"/>
    </source>
</evidence>
<dbReference type="EMBL" id="FNNE01000001">
    <property type="protein sequence ID" value="SDW00255.1"/>
    <property type="molecule type" value="Genomic_DNA"/>
</dbReference>
<feature type="domain" description="Cytochrome c" evidence="8">
    <location>
        <begin position="25"/>
        <end position="106"/>
    </location>
</feature>
<dbReference type="Gene3D" id="1.10.760.10">
    <property type="entry name" value="Cytochrome c-like domain"/>
    <property type="match status" value="1"/>
</dbReference>
<dbReference type="AlphaFoldDB" id="A0A1H2PZC5"/>
<name>A0A1H2PZC5_9GAMM</name>
<evidence type="ECO:0000256" key="1">
    <source>
        <dbReference type="ARBA" id="ARBA00022448"/>
    </source>
</evidence>
<keyword evidence="7" id="KW-0732">Signal</keyword>
<evidence type="ECO:0000256" key="5">
    <source>
        <dbReference type="ARBA" id="ARBA00023004"/>
    </source>
</evidence>
<proteinExistence type="predicted"/>
<keyword evidence="1" id="KW-0813">Transport</keyword>
<evidence type="ECO:0000256" key="3">
    <source>
        <dbReference type="ARBA" id="ARBA00022723"/>
    </source>
</evidence>
<dbReference type="GO" id="GO:0046872">
    <property type="term" value="F:metal ion binding"/>
    <property type="evidence" value="ECO:0007669"/>
    <property type="project" value="UniProtKB-KW"/>
</dbReference>
<dbReference type="GO" id="GO:0020037">
    <property type="term" value="F:heme binding"/>
    <property type="evidence" value="ECO:0007669"/>
    <property type="project" value="InterPro"/>
</dbReference>
<protein>
    <submittedName>
        <fullName evidence="9">Cytochrome c553</fullName>
    </submittedName>
</protein>
<dbReference type="InterPro" id="IPR050597">
    <property type="entry name" value="Cytochrome_c_Oxidase_Subunit"/>
</dbReference>
<sequence>MNLKNVTVAGVFALAAALPAVSAAGDVDAGKAKAAVCAACHGQNGLAAIPMYPNLAGQNEAYLVNALTAYRSKERNGGNAVIMQAQAAALSDDDIANLAAYYASLPAGG</sequence>
<dbReference type="GO" id="GO:0009055">
    <property type="term" value="F:electron transfer activity"/>
    <property type="evidence" value="ECO:0007669"/>
    <property type="project" value="InterPro"/>
</dbReference>
<dbReference type="PANTHER" id="PTHR33751">
    <property type="entry name" value="CBB3-TYPE CYTOCHROME C OXIDASE SUBUNIT FIXP"/>
    <property type="match status" value="1"/>
</dbReference>
<dbReference type="Pfam" id="PF00034">
    <property type="entry name" value="Cytochrom_C"/>
    <property type="match status" value="1"/>
</dbReference>
<dbReference type="RefSeq" id="WP_091810943.1">
    <property type="nucleotide sequence ID" value="NZ_FNNE01000001.1"/>
</dbReference>
<gene>
    <name evidence="9" type="ORF">SAMN04487960_10151</name>
</gene>
<evidence type="ECO:0000256" key="6">
    <source>
        <dbReference type="PROSITE-ProRule" id="PRU00433"/>
    </source>
</evidence>
<accession>A0A1H2PZC5</accession>